<evidence type="ECO:0000256" key="8">
    <source>
        <dbReference type="ARBA" id="ARBA00023026"/>
    </source>
</evidence>
<feature type="domain" description="Peptidase M14" evidence="12">
    <location>
        <begin position="64"/>
        <end position="344"/>
    </location>
</feature>
<dbReference type="Gene3D" id="3.40.630.10">
    <property type="entry name" value="Zn peptidases"/>
    <property type="match status" value="1"/>
</dbReference>
<dbReference type="Pfam" id="PF00246">
    <property type="entry name" value="Peptidase_M14"/>
    <property type="match status" value="1"/>
</dbReference>
<dbReference type="SUPFAM" id="SSF53187">
    <property type="entry name" value="Zn-dependent exopeptidases"/>
    <property type="match status" value="1"/>
</dbReference>
<dbReference type="GO" id="GO:0005615">
    <property type="term" value="C:extracellular space"/>
    <property type="evidence" value="ECO:0007669"/>
    <property type="project" value="TreeGrafter"/>
</dbReference>
<dbReference type="OrthoDB" id="5294005at2"/>
<evidence type="ECO:0000256" key="3">
    <source>
        <dbReference type="ARBA" id="ARBA00005988"/>
    </source>
</evidence>
<feature type="chain" id="PRO_5031106740" evidence="11">
    <location>
        <begin position="27"/>
        <end position="550"/>
    </location>
</feature>
<sequence length="550" mass="60829">MEKLLSKCTIPVLLSATFLMAPAVSAAETPYYGKSYTQPEQVRHLFPELEVKDGTPAFSRSGDSFTSQEEMFSYIRNLEAKSPYLTVKTIGTSQEGRAIPALYFTKDKQIQPGILSKKPIVWVQSQIHGNEPASGESILALANRLTGDLGKEVLDKINVIIVPRVNPDGSYAFTRQLANGLDGNRDHIKLESPEVKAIHKEFNKYSPEVVIDAHEYSVSNSAFSRVGEKGALNYYDILIQSGRNLNIPKKIRTMSDSLYVNPTLSDLEQKGFTGEIYYTAGRDSQGEINVIEGSTEPRIGRNSFGLYPSFSFLVESRGIGIGREDFGRRVSAQIATHEKLLKQTAHHASQIKNTVSLERLSLVQKGLVPNDRDPIIIDSENKELAGQTLGVVDIATGTVKDIPVKYFSATEAEPTLVRERPTAYLLMPGNEGIAEKLKNQGLTGFKLPANVKLPAESFLVTAKENAGEYENRQLVDVETQVSKKTVTFPKGSYVFLTGQPQTNLLSLSLEPESVDSYVTFSYIPSEIGKELPIYRFTADPKKSNMKTFLK</sequence>
<dbReference type="PROSITE" id="PS52035">
    <property type="entry name" value="PEPTIDASE_M14"/>
    <property type="match status" value="1"/>
</dbReference>
<name>A0A7X2J298_9BACI</name>
<dbReference type="EMBL" id="WKKI01000059">
    <property type="protein sequence ID" value="MRX74080.1"/>
    <property type="molecule type" value="Genomic_DNA"/>
</dbReference>
<dbReference type="InterPro" id="IPR000834">
    <property type="entry name" value="Peptidase_M14"/>
</dbReference>
<keyword evidence="8" id="KW-0843">Virulence</keyword>
<comment type="cofactor">
    <cofactor evidence="1">
        <name>Zn(2+)</name>
        <dbReference type="ChEBI" id="CHEBI:29105"/>
    </cofactor>
</comment>
<dbReference type="GO" id="GO:0006508">
    <property type="term" value="P:proteolysis"/>
    <property type="evidence" value="ECO:0007669"/>
    <property type="project" value="UniProtKB-KW"/>
</dbReference>
<keyword evidence="4" id="KW-0964">Secreted</keyword>
<evidence type="ECO:0000256" key="7">
    <source>
        <dbReference type="ARBA" id="ARBA00022801"/>
    </source>
</evidence>
<dbReference type="PANTHER" id="PTHR11705:SF83">
    <property type="entry name" value="INACTIVE METALLOCARBOXYPEPTIDASE ECM14"/>
    <property type="match status" value="1"/>
</dbReference>
<gene>
    <name evidence="13" type="ORF">GJU40_18310</name>
</gene>
<evidence type="ECO:0000313" key="13">
    <source>
        <dbReference type="EMBL" id="MRX74080.1"/>
    </source>
</evidence>
<organism evidence="13 14">
    <name type="scientific">Metabacillus lacus</name>
    <dbReference type="NCBI Taxonomy" id="1983721"/>
    <lineage>
        <taxon>Bacteria</taxon>
        <taxon>Bacillati</taxon>
        <taxon>Bacillota</taxon>
        <taxon>Bacilli</taxon>
        <taxon>Bacillales</taxon>
        <taxon>Bacillaceae</taxon>
        <taxon>Metabacillus</taxon>
    </lineage>
</organism>
<dbReference type="AlphaFoldDB" id="A0A7X2J298"/>
<comment type="caution">
    <text evidence="13">The sequence shown here is derived from an EMBL/GenBank/DDBJ whole genome shotgun (WGS) entry which is preliminary data.</text>
</comment>
<evidence type="ECO:0000256" key="6">
    <source>
        <dbReference type="ARBA" id="ARBA00022729"/>
    </source>
</evidence>
<evidence type="ECO:0000313" key="14">
    <source>
        <dbReference type="Proteomes" id="UP000448867"/>
    </source>
</evidence>
<comment type="subcellular location">
    <subcellularLocation>
        <location evidence="2">Secreted</location>
    </subcellularLocation>
</comment>
<dbReference type="Proteomes" id="UP000448867">
    <property type="component" value="Unassembled WGS sequence"/>
</dbReference>
<evidence type="ECO:0000256" key="1">
    <source>
        <dbReference type="ARBA" id="ARBA00001947"/>
    </source>
</evidence>
<accession>A0A7X2J298</accession>
<evidence type="ECO:0000256" key="9">
    <source>
        <dbReference type="ARBA" id="ARBA00023180"/>
    </source>
</evidence>
<evidence type="ECO:0000256" key="11">
    <source>
        <dbReference type="SAM" id="SignalP"/>
    </source>
</evidence>
<evidence type="ECO:0000256" key="5">
    <source>
        <dbReference type="ARBA" id="ARBA00022670"/>
    </source>
</evidence>
<evidence type="ECO:0000256" key="4">
    <source>
        <dbReference type="ARBA" id="ARBA00022525"/>
    </source>
</evidence>
<keyword evidence="5" id="KW-0645">Protease</keyword>
<dbReference type="GO" id="GO:0004181">
    <property type="term" value="F:metallocarboxypeptidase activity"/>
    <property type="evidence" value="ECO:0007669"/>
    <property type="project" value="InterPro"/>
</dbReference>
<keyword evidence="6 11" id="KW-0732">Signal</keyword>
<feature type="active site" description="Proton donor/acceptor" evidence="10">
    <location>
        <position position="315"/>
    </location>
</feature>
<protein>
    <submittedName>
        <fullName evidence="13">Peptidase M14</fullName>
    </submittedName>
</protein>
<dbReference type="RefSeq" id="WP_154309534.1">
    <property type="nucleotide sequence ID" value="NZ_WKKI01000059.1"/>
</dbReference>
<dbReference type="SMART" id="SM00631">
    <property type="entry name" value="Zn_pept"/>
    <property type="match status" value="1"/>
</dbReference>
<comment type="similarity">
    <text evidence="3 10">Belongs to the peptidase M14 family.</text>
</comment>
<keyword evidence="14" id="KW-1185">Reference proteome</keyword>
<evidence type="ECO:0000256" key="2">
    <source>
        <dbReference type="ARBA" id="ARBA00004613"/>
    </source>
</evidence>
<feature type="signal peptide" evidence="11">
    <location>
        <begin position="1"/>
        <end position="26"/>
    </location>
</feature>
<evidence type="ECO:0000256" key="10">
    <source>
        <dbReference type="PROSITE-ProRule" id="PRU01379"/>
    </source>
</evidence>
<reference evidence="13 14" key="1">
    <citation type="submission" date="2019-11" db="EMBL/GenBank/DDBJ databases">
        <title>Bacillus lacus genome.</title>
        <authorList>
            <person name="Allen C.J."/>
            <person name="Newman J.D."/>
        </authorList>
    </citation>
    <scope>NUCLEOTIDE SEQUENCE [LARGE SCALE GENOMIC DNA]</scope>
    <source>
        <strain evidence="13 14">KCTC 33946</strain>
    </source>
</reference>
<dbReference type="CDD" id="cd06242">
    <property type="entry name" value="M14-like"/>
    <property type="match status" value="1"/>
</dbReference>
<keyword evidence="9" id="KW-0325">Glycoprotein</keyword>
<dbReference type="PANTHER" id="PTHR11705">
    <property type="entry name" value="PROTEASE FAMILY M14 CARBOXYPEPTIDASE A,B"/>
    <property type="match status" value="1"/>
</dbReference>
<dbReference type="GO" id="GO:0008270">
    <property type="term" value="F:zinc ion binding"/>
    <property type="evidence" value="ECO:0007669"/>
    <property type="project" value="InterPro"/>
</dbReference>
<keyword evidence="7" id="KW-0378">Hydrolase</keyword>
<proteinExistence type="inferred from homology"/>
<evidence type="ECO:0000259" key="12">
    <source>
        <dbReference type="PROSITE" id="PS52035"/>
    </source>
</evidence>